<accession>A0A2V0NZX9</accession>
<dbReference type="AlphaFoldDB" id="A0A2V0NZX9"/>
<comment type="subcellular location">
    <subcellularLocation>
        <location evidence="2">Nucleus</location>
    </subcellularLocation>
</comment>
<organism evidence="3 4">
    <name type="scientific">Raphidocelis subcapitata</name>
    <dbReference type="NCBI Taxonomy" id="307507"/>
    <lineage>
        <taxon>Eukaryota</taxon>
        <taxon>Viridiplantae</taxon>
        <taxon>Chlorophyta</taxon>
        <taxon>core chlorophytes</taxon>
        <taxon>Chlorophyceae</taxon>
        <taxon>CS clade</taxon>
        <taxon>Sphaeropleales</taxon>
        <taxon>Selenastraceae</taxon>
        <taxon>Raphidocelis</taxon>
    </lineage>
</organism>
<evidence type="ECO:0000313" key="4">
    <source>
        <dbReference type="Proteomes" id="UP000247498"/>
    </source>
</evidence>
<dbReference type="STRING" id="307507.A0A2V0NZX9"/>
<protein>
    <recommendedName>
        <fullName evidence="2">26S proteasome complex subunit SEM1</fullName>
    </recommendedName>
</protein>
<dbReference type="Proteomes" id="UP000247498">
    <property type="component" value="Unassembled WGS sequence"/>
</dbReference>
<keyword evidence="2" id="KW-0647">Proteasome</keyword>
<reference evidence="3 4" key="1">
    <citation type="journal article" date="2018" name="Sci. Rep.">
        <title>Raphidocelis subcapitata (=Pseudokirchneriella subcapitata) provides an insight into genome evolution and environmental adaptations in the Sphaeropleales.</title>
        <authorList>
            <person name="Suzuki S."/>
            <person name="Yamaguchi H."/>
            <person name="Nakajima N."/>
            <person name="Kawachi M."/>
        </authorList>
    </citation>
    <scope>NUCLEOTIDE SEQUENCE [LARGE SCALE GENOMIC DNA]</scope>
    <source>
        <strain evidence="3 4">NIES-35</strain>
    </source>
</reference>
<proteinExistence type="inferred from homology"/>
<evidence type="ECO:0000313" key="3">
    <source>
        <dbReference type="EMBL" id="GBF91150.1"/>
    </source>
</evidence>
<comment type="similarity">
    <text evidence="1 2">Belongs to the DSS1/SEM1 family.</text>
</comment>
<dbReference type="EMBL" id="BDRX01000022">
    <property type="protein sequence ID" value="GBF91150.1"/>
    <property type="molecule type" value="Genomic_DNA"/>
</dbReference>
<dbReference type="InterPro" id="IPR007834">
    <property type="entry name" value="DSS1_SEM1"/>
</dbReference>
<dbReference type="OrthoDB" id="5586203at2759"/>
<evidence type="ECO:0000256" key="1">
    <source>
        <dbReference type="ARBA" id="ARBA00034491"/>
    </source>
</evidence>
<dbReference type="InParanoid" id="A0A2V0NZX9"/>
<comment type="function">
    <text evidence="2">Component of the 26S proteasome, a multiprotein complex involved in the ATP-dependent degradation of ubiquitinated proteins.</text>
</comment>
<evidence type="ECO:0000256" key="2">
    <source>
        <dbReference type="RuleBase" id="RU369057"/>
    </source>
</evidence>
<dbReference type="GO" id="GO:0043248">
    <property type="term" value="P:proteasome assembly"/>
    <property type="evidence" value="ECO:0007669"/>
    <property type="project" value="UniProtKB-UniRule"/>
</dbReference>
<comment type="caution">
    <text evidence="3">The sequence shown here is derived from an EMBL/GenBank/DDBJ whole genome shotgun (WGS) entry which is preliminary data.</text>
</comment>
<keyword evidence="4" id="KW-1185">Reference proteome</keyword>
<dbReference type="GO" id="GO:0005634">
    <property type="term" value="C:nucleus"/>
    <property type="evidence" value="ECO:0007669"/>
    <property type="project" value="UniProtKB-SubCell"/>
</dbReference>
<sequence>MAAAEAKSTQEVAKDLALEEEDAFEEFASHVVKDDAHAAEEENQELWTADWDDEEVGDDFQQRLQRELGRHAMKE</sequence>
<keyword evidence="2" id="KW-0539">Nucleus</keyword>
<dbReference type="SMART" id="SM01385">
    <property type="entry name" value="DSS1_SEM1"/>
    <property type="match status" value="1"/>
</dbReference>
<gene>
    <name evidence="3" type="ORF">Rsub_04819</name>
</gene>
<name>A0A2V0NZX9_9CHLO</name>
<dbReference type="GO" id="GO:0006406">
    <property type="term" value="P:mRNA export from nucleus"/>
    <property type="evidence" value="ECO:0007669"/>
    <property type="project" value="UniProtKB-UniRule"/>
</dbReference>
<dbReference type="GO" id="GO:0008541">
    <property type="term" value="C:proteasome regulatory particle, lid subcomplex"/>
    <property type="evidence" value="ECO:0007669"/>
    <property type="project" value="UniProtKB-UniRule"/>
</dbReference>
<dbReference type="Pfam" id="PF05160">
    <property type="entry name" value="DSS1_SEM1"/>
    <property type="match status" value="1"/>
</dbReference>